<evidence type="ECO:0000256" key="4">
    <source>
        <dbReference type="ARBA" id="ARBA00022603"/>
    </source>
</evidence>
<evidence type="ECO:0000256" key="1">
    <source>
        <dbReference type="ARBA" id="ARBA00004496"/>
    </source>
</evidence>
<comment type="similarity">
    <text evidence="2 7">Belongs to the methyltransferase superfamily. L-isoaspartyl/D-aspartyl protein methyltransferase family.</text>
</comment>
<keyword evidence="4 7" id="KW-0489">Methyltransferase</keyword>
<keyword evidence="6 7" id="KW-0949">S-adenosyl-L-methionine</keyword>
<reference evidence="8 9" key="1">
    <citation type="submission" date="2020-02" db="EMBL/GenBank/DDBJ databases">
        <title>Genome analysis of Thermosulfuriphilus ammonigenes ST65T, an anaerobic thermophilic chemolithoautotrophic bacterium isolated from a deep-sea hydrothermal vent.</title>
        <authorList>
            <person name="Slobodkina G."/>
            <person name="Allioux M."/>
            <person name="Merkel A."/>
            <person name="Alain K."/>
            <person name="Jebbar M."/>
            <person name="Slobodkin A."/>
        </authorList>
    </citation>
    <scope>NUCLEOTIDE SEQUENCE [LARGE SCALE GENOMIC DNA]</scope>
    <source>
        <strain evidence="8 9">ST65</strain>
    </source>
</reference>
<gene>
    <name evidence="7" type="primary">pcm</name>
    <name evidence="8" type="ORF">G4V39_07460</name>
</gene>
<feature type="active site" evidence="7">
    <location>
        <position position="72"/>
    </location>
</feature>
<name>A0A6G7PXI0_9BACT</name>
<organism evidence="8 9">
    <name type="scientific">Thermosulfuriphilus ammonigenes</name>
    <dbReference type="NCBI Taxonomy" id="1936021"/>
    <lineage>
        <taxon>Bacteria</taxon>
        <taxon>Pseudomonadati</taxon>
        <taxon>Thermodesulfobacteriota</taxon>
        <taxon>Thermodesulfobacteria</taxon>
        <taxon>Thermodesulfobacteriales</taxon>
        <taxon>Thermodesulfobacteriaceae</taxon>
        <taxon>Thermosulfuriphilus</taxon>
    </lineage>
</organism>
<comment type="subcellular location">
    <subcellularLocation>
        <location evidence="1 7">Cytoplasm</location>
    </subcellularLocation>
</comment>
<dbReference type="SUPFAM" id="SSF53335">
    <property type="entry name" value="S-adenosyl-L-methionine-dependent methyltransferases"/>
    <property type="match status" value="1"/>
</dbReference>
<evidence type="ECO:0000256" key="7">
    <source>
        <dbReference type="HAMAP-Rule" id="MF_00090"/>
    </source>
</evidence>
<dbReference type="Pfam" id="PF01135">
    <property type="entry name" value="PCMT"/>
    <property type="match status" value="1"/>
</dbReference>
<proteinExistence type="inferred from homology"/>
<dbReference type="KEGG" id="tav:G4V39_07460"/>
<dbReference type="GO" id="GO:0005737">
    <property type="term" value="C:cytoplasm"/>
    <property type="evidence" value="ECO:0007669"/>
    <property type="project" value="UniProtKB-SubCell"/>
</dbReference>
<dbReference type="InterPro" id="IPR029063">
    <property type="entry name" value="SAM-dependent_MTases_sf"/>
</dbReference>
<comment type="catalytic activity">
    <reaction evidence="7">
        <text>[protein]-L-isoaspartate + S-adenosyl-L-methionine = [protein]-L-isoaspartate alpha-methyl ester + S-adenosyl-L-homocysteine</text>
        <dbReference type="Rhea" id="RHEA:12705"/>
        <dbReference type="Rhea" id="RHEA-COMP:12143"/>
        <dbReference type="Rhea" id="RHEA-COMP:12144"/>
        <dbReference type="ChEBI" id="CHEBI:57856"/>
        <dbReference type="ChEBI" id="CHEBI:59789"/>
        <dbReference type="ChEBI" id="CHEBI:90596"/>
        <dbReference type="ChEBI" id="CHEBI:90598"/>
        <dbReference type="EC" id="2.1.1.77"/>
    </reaction>
</comment>
<dbReference type="GO" id="GO:0030091">
    <property type="term" value="P:protein repair"/>
    <property type="evidence" value="ECO:0007669"/>
    <property type="project" value="UniProtKB-UniRule"/>
</dbReference>
<keyword evidence="9" id="KW-1185">Reference proteome</keyword>
<keyword evidence="5 7" id="KW-0808">Transferase</keyword>
<dbReference type="EMBL" id="CP048877">
    <property type="protein sequence ID" value="QIJ72113.1"/>
    <property type="molecule type" value="Genomic_DNA"/>
</dbReference>
<dbReference type="FunFam" id="3.40.50.150:FF:000010">
    <property type="entry name" value="Protein-L-isoaspartate O-methyltransferase"/>
    <property type="match status" value="1"/>
</dbReference>
<dbReference type="NCBIfam" id="TIGR00080">
    <property type="entry name" value="pimt"/>
    <property type="match status" value="1"/>
</dbReference>
<dbReference type="PANTHER" id="PTHR11579">
    <property type="entry name" value="PROTEIN-L-ISOASPARTATE O-METHYLTRANSFERASE"/>
    <property type="match status" value="1"/>
</dbReference>
<evidence type="ECO:0000313" key="9">
    <source>
        <dbReference type="Proteomes" id="UP000502179"/>
    </source>
</evidence>
<sequence>MSLSGKREKLRDPFEIARNRMVDNQIVARGIKDPRVIAAMRKVPRHLFVDEALWDQAYGDFPLPIGEGQTISQPYIVALMTEALQLQGDEKVLEIGTGSGYQTAILAELARKVYSIERVPSLVERARRVLAQLGYTNVVIRLGDGTKGWPEEAPFEAIIVTAGGPKIPEPLLNQLADGGRLVIPVGDEYSQDLVRVTRVGKRLVTENFGGVRFVKLIGDHGWRA</sequence>
<protein>
    <recommendedName>
        <fullName evidence="7">Protein-L-isoaspartate O-methyltransferase</fullName>
        <ecNumber evidence="7">2.1.1.77</ecNumber>
    </recommendedName>
    <alternativeName>
        <fullName evidence="7">L-isoaspartyl protein carboxyl methyltransferase</fullName>
    </alternativeName>
    <alternativeName>
        <fullName evidence="7">Protein L-isoaspartyl methyltransferase</fullName>
    </alternativeName>
    <alternativeName>
        <fullName evidence="7">Protein-beta-aspartate methyltransferase</fullName>
        <shortName evidence="7">PIMT</shortName>
    </alternativeName>
</protein>
<dbReference type="NCBIfam" id="NF001453">
    <property type="entry name" value="PRK00312.1"/>
    <property type="match status" value="1"/>
</dbReference>
<dbReference type="Proteomes" id="UP000502179">
    <property type="component" value="Chromosome"/>
</dbReference>
<dbReference type="GO" id="GO:0032259">
    <property type="term" value="P:methylation"/>
    <property type="evidence" value="ECO:0007669"/>
    <property type="project" value="UniProtKB-KW"/>
</dbReference>
<dbReference type="GO" id="GO:0004719">
    <property type="term" value="F:protein-L-isoaspartate (D-aspartate) O-methyltransferase activity"/>
    <property type="evidence" value="ECO:0007669"/>
    <property type="project" value="UniProtKB-UniRule"/>
</dbReference>
<dbReference type="AlphaFoldDB" id="A0A6G7PXI0"/>
<evidence type="ECO:0000256" key="3">
    <source>
        <dbReference type="ARBA" id="ARBA00022490"/>
    </source>
</evidence>
<evidence type="ECO:0000256" key="6">
    <source>
        <dbReference type="ARBA" id="ARBA00022691"/>
    </source>
</evidence>
<dbReference type="CDD" id="cd02440">
    <property type="entry name" value="AdoMet_MTases"/>
    <property type="match status" value="1"/>
</dbReference>
<accession>A0A6G7PXI0</accession>
<comment type="function">
    <text evidence="7">Catalyzes the methyl esterification of L-isoaspartyl residues in peptides and proteins that result from spontaneous decomposition of normal L-aspartyl and L-asparaginyl residues. It plays a role in the repair and/or degradation of damaged proteins.</text>
</comment>
<dbReference type="PROSITE" id="PS01279">
    <property type="entry name" value="PCMT"/>
    <property type="match status" value="1"/>
</dbReference>
<dbReference type="InterPro" id="IPR000682">
    <property type="entry name" value="PCMT"/>
</dbReference>
<dbReference type="HAMAP" id="MF_00090">
    <property type="entry name" value="PIMT"/>
    <property type="match status" value="1"/>
</dbReference>
<dbReference type="PANTHER" id="PTHR11579:SF0">
    <property type="entry name" value="PROTEIN-L-ISOASPARTATE(D-ASPARTATE) O-METHYLTRANSFERASE"/>
    <property type="match status" value="1"/>
</dbReference>
<keyword evidence="3 7" id="KW-0963">Cytoplasm</keyword>
<dbReference type="EC" id="2.1.1.77" evidence="7"/>
<evidence type="ECO:0000313" key="8">
    <source>
        <dbReference type="EMBL" id="QIJ72113.1"/>
    </source>
</evidence>
<evidence type="ECO:0000256" key="5">
    <source>
        <dbReference type="ARBA" id="ARBA00022679"/>
    </source>
</evidence>
<dbReference type="RefSeq" id="WP_166032331.1">
    <property type="nucleotide sequence ID" value="NZ_CP048877.1"/>
</dbReference>
<dbReference type="Gene3D" id="3.40.50.150">
    <property type="entry name" value="Vaccinia Virus protein VP39"/>
    <property type="match status" value="1"/>
</dbReference>
<evidence type="ECO:0000256" key="2">
    <source>
        <dbReference type="ARBA" id="ARBA00005369"/>
    </source>
</evidence>